<evidence type="ECO:0000256" key="5">
    <source>
        <dbReference type="ARBA" id="ARBA00022475"/>
    </source>
</evidence>
<protein>
    <recommendedName>
        <fullName evidence="3">Multidrug export protein MepA</fullName>
    </recommendedName>
</protein>
<feature type="transmembrane region" description="Helical" evidence="10">
    <location>
        <begin position="426"/>
        <end position="446"/>
    </location>
</feature>
<dbReference type="eggNOG" id="COG0534">
    <property type="taxonomic scope" value="Bacteria"/>
</dbReference>
<feature type="transmembrane region" description="Helical" evidence="10">
    <location>
        <begin position="20"/>
        <end position="41"/>
    </location>
</feature>
<dbReference type="RefSeq" id="WP_007050098.1">
    <property type="nucleotide sequence ID" value="NZ_DS560019.1"/>
</dbReference>
<reference evidence="11" key="1">
    <citation type="submission" date="2008-01" db="EMBL/GenBank/DDBJ databases">
        <authorList>
            <person name="Fulton L."/>
            <person name="Clifton S."/>
            <person name="Fulton B."/>
            <person name="Xu J."/>
            <person name="Minx P."/>
            <person name="Pepin K.H."/>
            <person name="Johnson M."/>
            <person name="Thiruvilangam P."/>
            <person name="Bhonagiri V."/>
            <person name="Nash W.E."/>
            <person name="Mardis E.R."/>
            <person name="Wilson R.K."/>
        </authorList>
    </citation>
    <scope>NUCLEOTIDE SEQUENCE [LARGE SCALE GENOMIC DNA]</scope>
    <source>
        <strain evidence="11">DSM 17244</strain>
    </source>
</reference>
<keyword evidence="7 10" id="KW-1133">Transmembrane helix</keyword>
<evidence type="ECO:0000256" key="9">
    <source>
        <dbReference type="ARBA" id="ARBA00023251"/>
    </source>
</evidence>
<evidence type="ECO:0000256" key="2">
    <source>
        <dbReference type="ARBA" id="ARBA00008417"/>
    </source>
</evidence>
<dbReference type="InterPro" id="IPR002528">
    <property type="entry name" value="MATE_fam"/>
</dbReference>
<feature type="transmembrane region" description="Helical" evidence="10">
    <location>
        <begin position="241"/>
        <end position="267"/>
    </location>
</feature>
<proteinExistence type="inferred from homology"/>
<dbReference type="HOGENOM" id="CLU_012893_0_0_9"/>
<feature type="transmembrane region" description="Helical" evidence="10">
    <location>
        <begin position="364"/>
        <end position="382"/>
    </location>
</feature>
<feature type="transmembrane region" description="Helical" evidence="10">
    <location>
        <begin position="201"/>
        <end position="221"/>
    </location>
</feature>
<dbReference type="STRING" id="445971.ANASTE_01330"/>
<evidence type="ECO:0000256" key="4">
    <source>
        <dbReference type="ARBA" id="ARBA00022448"/>
    </source>
</evidence>
<dbReference type="InterPro" id="IPR048279">
    <property type="entry name" value="MdtK-like"/>
</dbReference>
<dbReference type="Pfam" id="PF01554">
    <property type="entry name" value="MatE"/>
    <property type="match status" value="2"/>
</dbReference>
<dbReference type="NCBIfam" id="TIGR00797">
    <property type="entry name" value="matE"/>
    <property type="match status" value="1"/>
</dbReference>
<sequence>MLEKNNENKIDLGSGNVGKLIFTLAVPAIIAQIFSVLYNIINRMFIGHIEGVGTLALTGVGVCFPILILVYAFATLTSMGGAPRAAIMLGKNDKNSAEKILGSCTIGTIISGIIMTIMILLFGEKLLFLFGASTATIEYALSYLRVYSLGIVFIQIAIGLNTFIMAQGFAVTGMISILIGAILNMVLDPIFIFMLDMGVKGAALATVTSQFLSALWVLYFLNSKKSFIKIKKEYFKIDFKIYLPCLLLGLSPFVMQVTESAIAIIFNSSLLKYGGDIAVGSMTILNIILQFYTMPIQGFTQGAQPVISFNYGAGNADRVKRAFLFQIVICTLYSLLLWCLTMFLPKVFITLFTSDTALITYTQWSIKIYMAVMFLIGIQISCQQTFVALSNAKVSLFLAVFRKIVLLIPLIFILPKLITNNVLGVFLAQPITDVIAVSVTVILFIIEVRKTLMGIKE</sequence>
<dbReference type="InterPro" id="IPR045070">
    <property type="entry name" value="MATE_MepA-like"/>
</dbReference>
<evidence type="ECO:0000256" key="10">
    <source>
        <dbReference type="SAM" id="Phobius"/>
    </source>
</evidence>
<feature type="transmembrane region" description="Helical" evidence="10">
    <location>
        <begin position="273"/>
        <end position="292"/>
    </location>
</feature>
<dbReference type="PIRSF" id="PIRSF006603">
    <property type="entry name" value="DinF"/>
    <property type="match status" value="1"/>
</dbReference>
<feature type="transmembrane region" description="Helical" evidence="10">
    <location>
        <begin position="171"/>
        <end position="195"/>
    </location>
</feature>
<feature type="transmembrane region" description="Helical" evidence="10">
    <location>
        <begin position="143"/>
        <end position="164"/>
    </location>
</feature>
<evidence type="ECO:0000256" key="3">
    <source>
        <dbReference type="ARBA" id="ARBA00022106"/>
    </source>
</evidence>
<evidence type="ECO:0000256" key="1">
    <source>
        <dbReference type="ARBA" id="ARBA00004651"/>
    </source>
</evidence>
<name>B1CBI1_9FIRM</name>
<reference evidence="11" key="2">
    <citation type="submission" date="2013-08" db="EMBL/GenBank/DDBJ databases">
        <title>Draft genome sequence of Anaerofustis stercorihominis (DSM 17244).</title>
        <authorList>
            <person name="Sudarsanam P."/>
            <person name="Ley R."/>
            <person name="Guruge J."/>
            <person name="Turnbaugh P.J."/>
            <person name="Mahowald M."/>
            <person name="Liep D."/>
            <person name="Gordon J."/>
        </authorList>
    </citation>
    <scope>NUCLEOTIDE SEQUENCE</scope>
    <source>
        <strain evidence="11">DSM 17244</strain>
    </source>
</reference>
<dbReference type="PANTHER" id="PTHR43823:SF3">
    <property type="entry name" value="MULTIDRUG EXPORT PROTEIN MEPA"/>
    <property type="match status" value="1"/>
</dbReference>
<feature type="transmembrane region" description="Helical" evidence="10">
    <location>
        <begin position="53"/>
        <end position="79"/>
    </location>
</feature>
<gene>
    <name evidence="11" type="ORF">ANASTE_01330</name>
</gene>
<dbReference type="InterPro" id="IPR051327">
    <property type="entry name" value="MATE_MepA_subfamily"/>
</dbReference>
<dbReference type="GO" id="GO:0005886">
    <property type="term" value="C:plasma membrane"/>
    <property type="evidence" value="ECO:0007669"/>
    <property type="project" value="UniProtKB-SubCell"/>
</dbReference>
<dbReference type="GO" id="GO:0046677">
    <property type="term" value="P:response to antibiotic"/>
    <property type="evidence" value="ECO:0007669"/>
    <property type="project" value="UniProtKB-KW"/>
</dbReference>
<keyword evidence="8 10" id="KW-0472">Membrane</keyword>
<evidence type="ECO:0000313" key="11">
    <source>
        <dbReference type="EMBL" id="EDS71628.1"/>
    </source>
</evidence>
<comment type="subcellular location">
    <subcellularLocation>
        <location evidence="1">Cell membrane</location>
        <topology evidence="1">Multi-pass membrane protein</topology>
    </subcellularLocation>
</comment>
<dbReference type="EMBL" id="ABIL02000006">
    <property type="protein sequence ID" value="EDS71628.1"/>
    <property type="molecule type" value="Genomic_DNA"/>
</dbReference>
<evidence type="ECO:0000256" key="8">
    <source>
        <dbReference type="ARBA" id="ARBA00023136"/>
    </source>
</evidence>
<keyword evidence="9" id="KW-0046">Antibiotic resistance</keyword>
<dbReference type="Proteomes" id="UP000005178">
    <property type="component" value="Unassembled WGS sequence"/>
</dbReference>
<keyword evidence="12" id="KW-1185">Reference proteome</keyword>
<evidence type="ECO:0000256" key="6">
    <source>
        <dbReference type="ARBA" id="ARBA00022692"/>
    </source>
</evidence>
<comment type="caution">
    <text evidence="11">The sequence shown here is derived from an EMBL/GenBank/DDBJ whole genome shotgun (WGS) entry which is preliminary data.</text>
</comment>
<keyword evidence="5" id="KW-1003">Cell membrane</keyword>
<accession>B1CBI1</accession>
<keyword evidence="6 10" id="KW-0812">Transmembrane</keyword>
<dbReference type="OrthoDB" id="9811110at2"/>
<evidence type="ECO:0000256" key="7">
    <source>
        <dbReference type="ARBA" id="ARBA00022989"/>
    </source>
</evidence>
<organism evidence="11 12">
    <name type="scientific">Anaerofustis stercorihominis DSM 17244</name>
    <dbReference type="NCBI Taxonomy" id="445971"/>
    <lineage>
        <taxon>Bacteria</taxon>
        <taxon>Bacillati</taxon>
        <taxon>Bacillota</taxon>
        <taxon>Clostridia</taxon>
        <taxon>Eubacteriales</taxon>
        <taxon>Eubacteriaceae</taxon>
        <taxon>Anaerofustis</taxon>
    </lineage>
</organism>
<dbReference type="GeneID" id="98000421"/>
<dbReference type="GO" id="GO:0015297">
    <property type="term" value="F:antiporter activity"/>
    <property type="evidence" value="ECO:0007669"/>
    <property type="project" value="InterPro"/>
</dbReference>
<feature type="transmembrane region" description="Helical" evidence="10">
    <location>
        <begin position="394"/>
        <end position="414"/>
    </location>
</feature>
<feature type="transmembrane region" description="Helical" evidence="10">
    <location>
        <begin position="323"/>
        <end position="344"/>
    </location>
</feature>
<evidence type="ECO:0000313" key="12">
    <source>
        <dbReference type="Proteomes" id="UP000005178"/>
    </source>
</evidence>
<dbReference type="GO" id="GO:0042910">
    <property type="term" value="F:xenobiotic transmembrane transporter activity"/>
    <property type="evidence" value="ECO:0007669"/>
    <property type="project" value="InterPro"/>
</dbReference>
<dbReference type="CDD" id="cd13143">
    <property type="entry name" value="MATE_MepA_like"/>
    <property type="match status" value="1"/>
</dbReference>
<comment type="similarity">
    <text evidence="2">Belongs to the multi antimicrobial extrusion (MATE) (TC 2.A.66.1) family. MepA subfamily.</text>
</comment>
<dbReference type="AlphaFoldDB" id="B1CBI1"/>
<feature type="transmembrane region" description="Helical" evidence="10">
    <location>
        <begin position="100"/>
        <end position="123"/>
    </location>
</feature>
<dbReference type="PANTHER" id="PTHR43823">
    <property type="entry name" value="SPORULATION PROTEIN YKVU"/>
    <property type="match status" value="1"/>
</dbReference>
<keyword evidence="4" id="KW-0813">Transport</keyword>